<sequence>MQSRFGTCSICGSNLVLVWFIEEETKIINGVMYKTGKKRKACSHLECTTCFKNVCIDDSFDGNWY</sequence>
<dbReference type="Proteomes" id="UP000287872">
    <property type="component" value="Unassembled WGS sequence"/>
</dbReference>
<name>A0A401UQ89_9CLOT</name>
<accession>A0A401UQ89</accession>
<dbReference type="AlphaFoldDB" id="A0A401UQ89"/>
<gene>
    <name evidence="1" type="ORF">Ctaglu_33040</name>
</gene>
<evidence type="ECO:0000313" key="2">
    <source>
        <dbReference type="Proteomes" id="UP000287872"/>
    </source>
</evidence>
<dbReference type="EMBL" id="BHYK01000021">
    <property type="protein sequence ID" value="GCD11681.1"/>
    <property type="molecule type" value="Genomic_DNA"/>
</dbReference>
<comment type="caution">
    <text evidence="1">The sequence shown here is derived from an EMBL/GenBank/DDBJ whole genome shotgun (WGS) entry which is preliminary data.</text>
</comment>
<evidence type="ECO:0000313" key="1">
    <source>
        <dbReference type="EMBL" id="GCD11681.1"/>
    </source>
</evidence>
<reference evidence="1 2" key="1">
    <citation type="submission" date="2018-11" db="EMBL/GenBank/DDBJ databases">
        <title>Genome sequencing and assembly of Clostridium tagluense strain A121.</title>
        <authorList>
            <person name="Murakami T."/>
            <person name="Segawa T."/>
            <person name="Shcherbakova V.A."/>
            <person name="Mori H."/>
            <person name="Yoshimura Y."/>
        </authorList>
    </citation>
    <scope>NUCLEOTIDE SEQUENCE [LARGE SCALE GENOMIC DNA]</scope>
    <source>
        <strain evidence="1 2">A121</strain>
    </source>
</reference>
<organism evidence="1 2">
    <name type="scientific">Clostridium tagluense</name>
    <dbReference type="NCBI Taxonomy" id="360422"/>
    <lineage>
        <taxon>Bacteria</taxon>
        <taxon>Bacillati</taxon>
        <taxon>Bacillota</taxon>
        <taxon>Clostridia</taxon>
        <taxon>Eubacteriales</taxon>
        <taxon>Clostridiaceae</taxon>
        <taxon>Clostridium</taxon>
    </lineage>
</organism>
<keyword evidence="2" id="KW-1185">Reference proteome</keyword>
<protein>
    <submittedName>
        <fullName evidence="1">Uncharacterized protein</fullName>
    </submittedName>
</protein>
<proteinExistence type="predicted"/>
<dbReference type="RefSeq" id="WP_125003711.1">
    <property type="nucleotide sequence ID" value="NZ_BHYK01000021.1"/>
</dbReference>